<dbReference type="PANTHER" id="PTHR31423">
    <property type="entry name" value="YBAK DOMAIN-CONTAINING PROTEIN"/>
    <property type="match status" value="1"/>
</dbReference>
<dbReference type="GO" id="GO:0002161">
    <property type="term" value="F:aminoacyl-tRNA deacylase activity"/>
    <property type="evidence" value="ECO:0007669"/>
    <property type="project" value="InterPro"/>
</dbReference>
<sequence length="344" mass="37729">MGFSKEQLLARLKELQIPFVTYEHPVVMTVDAQDKKNRLYIISALADTRVDLKVLSTRLGLGKGGLRMAPEETLQEILQVPLGCVTPFSVINESARLVLISRHSASSSRVEDTEQSHISLLLDQGFRAQDCCFFHPLSNDMTICKRKRMVVRLSGFDFLKEISTALKSQDLDKFLRSIGKESPYVDLEANPPVGKDQPPDLASFVPSGSTVLPDPPETASSNLPSSTNHTSLDDKSPVVTAKVAKTSSNSQKVDGKPSKAVNPSVSSFSSGQLLDEIVDKAATLVLSEITKDTINQHGEQLGLVVSNSIRKYLGSELKYLAVIYKNTAYTEGFHAGIHYQPKRL</sequence>
<accession>A0AAN8W4L6</accession>
<feature type="domain" description="YbaK/aminoacyl-tRNA synthetase-associated" evidence="3">
    <location>
        <begin position="24"/>
        <end position="139"/>
    </location>
</feature>
<dbReference type="EMBL" id="JBAMMX010000005">
    <property type="protein sequence ID" value="KAK6939853.1"/>
    <property type="molecule type" value="Genomic_DNA"/>
</dbReference>
<dbReference type="SUPFAM" id="SSF55826">
    <property type="entry name" value="YbaK/ProRS associated domain"/>
    <property type="match status" value="1"/>
</dbReference>
<evidence type="ECO:0000256" key="2">
    <source>
        <dbReference type="SAM" id="MobiDB-lite"/>
    </source>
</evidence>
<dbReference type="AlphaFoldDB" id="A0AAN8W4L6"/>
<evidence type="ECO:0000313" key="4">
    <source>
        <dbReference type="EMBL" id="KAK6939853.1"/>
    </source>
</evidence>
<keyword evidence="5" id="KW-1185">Reference proteome</keyword>
<feature type="compositionally biased region" description="Polar residues" evidence="2">
    <location>
        <begin position="218"/>
        <end position="230"/>
    </location>
</feature>
<dbReference type="Proteomes" id="UP001370490">
    <property type="component" value="Unassembled WGS sequence"/>
</dbReference>
<evidence type="ECO:0000259" key="3">
    <source>
        <dbReference type="Pfam" id="PF04073"/>
    </source>
</evidence>
<name>A0AAN8W4L6_9MAGN</name>
<comment type="caution">
    <text evidence="4">The sequence shown here is derived from an EMBL/GenBank/DDBJ whole genome shotgun (WGS) entry which is preliminary data.</text>
</comment>
<evidence type="ECO:0000313" key="5">
    <source>
        <dbReference type="Proteomes" id="UP001370490"/>
    </source>
</evidence>
<comment type="similarity">
    <text evidence="1">Belongs to the PRORSD1 family.</text>
</comment>
<evidence type="ECO:0000256" key="1">
    <source>
        <dbReference type="ARBA" id="ARBA00010201"/>
    </source>
</evidence>
<dbReference type="Pfam" id="PF04073">
    <property type="entry name" value="tRNA_edit"/>
    <property type="match status" value="1"/>
</dbReference>
<protein>
    <submittedName>
        <fullName evidence="4">YbaK/aminoacyl-tRNA synthetase-associated domain</fullName>
    </submittedName>
</protein>
<dbReference type="InterPro" id="IPR036754">
    <property type="entry name" value="YbaK/aa-tRNA-synt-asso_dom_sf"/>
</dbReference>
<organism evidence="4 5">
    <name type="scientific">Dillenia turbinata</name>
    <dbReference type="NCBI Taxonomy" id="194707"/>
    <lineage>
        <taxon>Eukaryota</taxon>
        <taxon>Viridiplantae</taxon>
        <taxon>Streptophyta</taxon>
        <taxon>Embryophyta</taxon>
        <taxon>Tracheophyta</taxon>
        <taxon>Spermatophyta</taxon>
        <taxon>Magnoliopsida</taxon>
        <taxon>eudicotyledons</taxon>
        <taxon>Gunneridae</taxon>
        <taxon>Pentapetalae</taxon>
        <taxon>Dilleniales</taxon>
        <taxon>Dilleniaceae</taxon>
        <taxon>Dillenia</taxon>
    </lineage>
</organism>
<reference evidence="4 5" key="1">
    <citation type="submission" date="2023-12" db="EMBL/GenBank/DDBJ databases">
        <title>A high-quality genome assembly for Dillenia turbinata (Dilleniales).</title>
        <authorList>
            <person name="Chanderbali A."/>
        </authorList>
    </citation>
    <scope>NUCLEOTIDE SEQUENCE [LARGE SCALE GENOMIC DNA]</scope>
    <source>
        <strain evidence="4">LSX21</strain>
        <tissue evidence="4">Leaf</tissue>
    </source>
</reference>
<dbReference type="Gene3D" id="3.90.960.10">
    <property type="entry name" value="YbaK/aminoacyl-tRNA synthetase-associated domain"/>
    <property type="match status" value="1"/>
</dbReference>
<dbReference type="InterPro" id="IPR007214">
    <property type="entry name" value="YbaK/aa-tRNA-synth-assoc-dom"/>
</dbReference>
<dbReference type="PANTHER" id="PTHR31423:SF3">
    <property type="entry name" value="PROLYL-TRNA SYNTHETASE ASSOCIATED DOMAIN-CONTAINING PROTEIN 1-RELATED"/>
    <property type="match status" value="1"/>
</dbReference>
<feature type="region of interest" description="Disordered" evidence="2">
    <location>
        <begin position="185"/>
        <end position="265"/>
    </location>
</feature>
<gene>
    <name evidence="4" type="ORF">RJ641_029384</name>
</gene>
<dbReference type="InterPro" id="IPR040285">
    <property type="entry name" value="ProX/PRXD1"/>
</dbReference>
<proteinExistence type="inferred from homology"/>